<dbReference type="Proteomes" id="UP000586827">
    <property type="component" value="Unassembled WGS sequence"/>
</dbReference>
<dbReference type="AlphaFoldDB" id="A0A849C5W3"/>
<comment type="caution">
    <text evidence="7">The sequence shown here is derived from an EMBL/GenBank/DDBJ whole genome shotgun (WGS) entry which is preliminary data.</text>
</comment>
<evidence type="ECO:0000256" key="5">
    <source>
        <dbReference type="SAM" id="Phobius"/>
    </source>
</evidence>
<feature type="transmembrane region" description="Helical" evidence="5">
    <location>
        <begin position="301"/>
        <end position="324"/>
    </location>
</feature>
<feature type="transmembrane region" description="Helical" evidence="5">
    <location>
        <begin position="17"/>
        <end position="40"/>
    </location>
</feature>
<comment type="subcellular location">
    <subcellularLocation>
        <location evidence="1">Cell membrane</location>
        <topology evidence="1">Multi-pass membrane protein</topology>
    </subcellularLocation>
</comment>
<dbReference type="Pfam" id="PF07690">
    <property type="entry name" value="MFS_1"/>
    <property type="match status" value="1"/>
</dbReference>
<dbReference type="InterPro" id="IPR011701">
    <property type="entry name" value="MFS"/>
</dbReference>
<feature type="domain" description="Major facilitator superfamily (MFS) profile" evidence="6">
    <location>
        <begin position="18"/>
        <end position="502"/>
    </location>
</feature>
<dbReference type="PANTHER" id="PTHR42718">
    <property type="entry name" value="MAJOR FACILITATOR SUPERFAMILY MULTIDRUG TRANSPORTER MFSC"/>
    <property type="match status" value="1"/>
</dbReference>
<dbReference type="PROSITE" id="PS50850">
    <property type="entry name" value="MFS"/>
    <property type="match status" value="1"/>
</dbReference>
<feature type="transmembrane region" description="Helical" evidence="5">
    <location>
        <begin position="108"/>
        <end position="130"/>
    </location>
</feature>
<dbReference type="InterPro" id="IPR020846">
    <property type="entry name" value="MFS_dom"/>
</dbReference>
<proteinExistence type="predicted"/>
<feature type="transmembrane region" description="Helical" evidence="5">
    <location>
        <begin position="274"/>
        <end position="295"/>
    </location>
</feature>
<gene>
    <name evidence="7" type="ORF">HLB23_25485</name>
</gene>
<evidence type="ECO:0000313" key="8">
    <source>
        <dbReference type="Proteomes" id="UP000586827"/>
    </source>
</evidence>
<dbReference type="GO" id="GO:0005886">
    <property type="term" value="C:plasma membrane"/>
    <property type="evidence" value="ECO:0007669"/>
    <property type="project" value="UniProtKB-SubCell"/>
</dbReference>
<feature type="transmembrane region" description="Helical" evidence="5">
    <location>
        <begin position="142"/>
        <end position="167"/>
    </location>
</feature>
<keyword evidence="4 5" id="KW-0472">Membrane</keyword>
<keyword evidence="8" id="KW-1185">Reference proteome</keyword>
<feature type="transmembrane region" description="Helical" evidence="5">
    <location>
        <begin position="204"/>
        <end position="222"/>
    </location>
</feature>
<evidence type="ECO:0000259" key="6">
    <source>
        <dbReference type="PROSITE" id="PS50850"/>
    </source>
</evidence>
<feature type="transmembrane region" description="Helical" evidence="5">
    <location>
        <begin position="234"/>
        <end position="253"/>
    </location>
</feature>
<dbReference type="PANTHER" id="PTHR42718:SF42">
    <property type="entry name" value="EXPORT PROTEIN"/>
    <property type="match status" value="1"/>
</dbReference>
<reference evidence="7 8" key="1">
    <citation type="submission" date="2020-05" db="EMBL/GenBank/DDBJ databases">
        <title>MicrobeNet Type strains.</title>
        <authorList>
            <person name="Nicholson A.C."/>
        </authorList>
    </citation>
    <scope>NUCLEOTIDE SEQUENCE [LARGE SCALE GENOMIC DNA]</scope>
    <source>
        <strain evidence="7 8">JCM 3224</strain>
    </source>
</reference>
<dbReference type="SUPFAM" id="SSF103473">
    <property type="entry name" value="MFS general substrate transporter"/>
    <property type="match status" value="1"/>
</dbReference>
<dbReference type="RefSeq" id="WP_067527841.1">
    <property type="nucleotide sequence ID" value="NZ_JABELX010000009.1"/>
</dbReference>
<dbReference type="EMBL" id="JABELX010000009">
    <property type="protein sequence ID" value="NNH73168.1"/>
    <property type="molecule type" value="Genomic_DNA"/>
</dbReference>
<feature type="transmembrane region" description="Helical" evidence="5">
    <location>
        <begin position="60"/>
        <end position="76"/>
    </location>
</feature>
<feature type="transmembrane region" description="Helical" evidence="5">
    <location>
        <begin position="331"/>
        <end position="351"/>
    </location>
</feature>
<dbReference type="Gene3D" id="1.20.1250.20">
    <property type="entry name" value="MFS general substrate transporter like domains"/>
    <property type="match status" value="1"/>
</dbReference>
<dbReference type="Gene3D" id="1.20.1720.10">
    <property type="entry name" value="Multidrug resistance protein D"/>
    <property type="match status" value="1"/>
</dbReference>
<organism evidence="7 8">
    <name type="scientific">Nocardia uniformis</name>
    <dbReference type="NCBI Taxonomy" id="53432"/>
    <lineage>
        <taxon>Bacteria</taxon>
        <taxon>Bacillati</taxon>
        <taxon>Actinomycetota</taxon>
        <taxon>Actinomycetes</taxon>
        <taxon>Mycobacteriales</taxon>
        <taxon>Nocardiaceae</taxon>
        <taxon>Nocardia</taxon>
    </lineage>
</organism>
<dbReference type="CDD" id="cd17321">
    <property type="entry name" value="MFS_MMR_MDR_like"/>
    <property type="match status" value="1"/>
</dbReference>
<keyword evidence="3 5" id="KW-1133">Transmembrane helix</keyword>
<protein>
    <submittedName>
        <fullName evidence="7">MFS transporter</fullName>
    </submittedName>
</protein>
<sequence length="506" mass="51511">MVAIGSTAARLSSAQRWMLVVSCLSVALVVAAMAALYSALPEIAADTGVTQRQLTWVVDGYTLALACLVLPAGALGDRVGRRVMLIAGMAVFTLASVVPLLIDGPHWLIAARALAGVGAAFVMPSTLSLLTAGFPEERRGQAVGLWAGVAGSGGALGIIGSGLLLQWLSWQSVFVAMAAIGALLFGAGWTVSESVDADRPPLDPWGSVTVAAAVGLIVVAAMETPVRGWSDPLVLGVLAGGVVAAAIFAIVELRIAHPLLDVRLFRHRGFGSGALSLTVQFLVSFGVFMLIVQYLQLILGYSPLASSLALGPMIIPLVAVSLFAPRLAERFGLRLISLIGLVVVGTGLLLIARLDLSSSYTNLLLALLIMSTGMGLCSAPATAAIVAGTPVEKHGVAAAVNDAAREIGAALGIAIAGSVLAAGYSHRISPALPQLPEAARGPVSDSLAAALQVAERAGPQAEPLAAFAKTAFLEGFQQAGVALGCLTLVAAVLIAMWAPGPPSERG</sequence>
<feature type="transmembrane region" description="Helical" evidence="5">
    <location>
        <begin position="83"/>
        <end position="102"/>
    </location>
</feature>
<name>A0A849C5W3_9NOCA</name>
<feature type="transmembrane region" description="Helical" evidence="5">
    <location>
        <begin position="479"/>
        <end position="498"/>
    </location>
</feature>
<evidence type="ECO:0000256" key="4">
    <source>
        <dbReference type="ARBA" id="ARBA00023136"/>
    </source>
</evidence>
<evidence type="ECO:0000313" key="7">
    <source>
        <dbReference type="EMBL" id="NNH73168.1"/>
    </source>
</evidence>
<keyword evidence="2 5" id="KW-0812">Transmembrane</keyword>
<feature type="transmembrane region" description="Helical" evidence="5">
    <location>
        <begin position="363"/>
        <end position="386"/>
    </location>
</feature>
<dbReference type="InterPro" id="IPR036259">
    <property type="entry name" value="MFS_trans_sf"/>
</dbReference>
<evidence type="ECO:0000256" key="3">
    <source>
        <dbReference type="ARBA" id="ARBA00022989"/>
    </source>
</evidence>
<evidence type="ECO:0000256" key="2">
    <source>
        <dbReference type="ARBA" id="ARBA00022692"/>
    </source>
</evidence>
<evidence type="ECO:0000256" key="1">
    <source>
        <dbReference type="ARBA" id="ARBA00004651"/>
    </source>
</evidence>
<dbReference type="GO" id="GO:0022857">
    <property type="term" value="F:transmembrane transporter activity"/>
    <property type="evidence" value="ECO:0007669"/>
    <property type="project" value="InterPro"/>
</dbReference>
<feature type="transmembrane region" description="Helical" evidence="5">
    <location>
        <begin position="173"/>
        <end position="192"/>
    </location>
</feature>
<accession>A0A849C5W3</accession>